<gene>
    <name evidence="1" type="ORF">PAC_19366</name>
</gene>
<accession>A0A1L7XWQ8</accession>
<evidence type="ECO:0000313" key="1">
    <source>
        <dbReference type="EMBL" id="CZR69466.1"/>
    </source>
</evidence>
<reference evidence="1 2" key="1">
    <citation type="submission" date="2016-03" db="EMBL/GenBank/DDBJ databases">
        <authorList>
            <person name="Ploux O."/>
        </authorList>
    </citation>
    <scope>NUCLEOTIDE SEQUENCE [LARGE SCALE GENOMIC DNA]</scope>
    <source>
        <strain evidence="1 2">UAMH 11012</strain>
    </source>
</reference>
<organism evidence="1 2">
    <name type="scientific">Phialocephala subalpina</name>
    <dbReference type="NCBI Taxonomy" id="576137"/>
    <lineage>
        <taxon>Eukaryota</taxon>
        <taxon>Fungi</taxon>
        <taxon>Dikarya</taxon>
        <taxon>Ascomycota</taxon>
        <taxon>Pezizomycotina</taxon>
        <taxon>Leotiomycetes</taxon>
        <taxon>Helotiales</taxon>
        <taxon>Mollisiaceae</taxon>
        <taxon>Phialocephala</taxon>
        <taxon>Phialocephala fortinii species complex</taxon>
    </lineage>
</organism>
<name>A0A1L7XWQ8_9HELO</name>
<keyword evidence="2" id="KW-1185">Reference proteome</keyword>
<protein>
    <submittedName>
        <fullName evidence="1">Uncharacterized protein</fullName>
    </submittedName>
</protein>
<dbReference type="AlphaFoldDB" id="A0A1L7XWQ8"/>
<dbReference type="Proteomes" id="UP000184330">
    <property type="component" value="Unassembled WGS sequence"/>
</dbReference>
<evidence type="ECO:0000313" key="2">
    <source>
        <dbReference type="Proteomes" id="UP000184330"/>
    </source>
</evidence>
<dbReference type="OrthoDB" id="4425169at2759"/>
<dbReference type="EMBL" id="FJOG01000071">
    <property type="protein sequence ID" value="CZR69466.1"/>
    <property type="molecule type" value="Genomic_DNA"/>
</dbReference>
<sequence>MPFAELITPPIKQDDTLIPAFHAAITHLATILSPAPGLKVQVSGEIINENGIDIPSSPLKIALGMDWEAANNMPDFIASEEFQGLGAMLKPLAAGPPNPQLYETDVESSAVFAAKLTEVFRVPVAGEGKLSEVQNVWKEFIKDVSKGGAANAFCGTSLNLEEKLFAGATGYAGKEVSLLSTLGCKIGKHLQDQNADRYPQAREATLGNTAAARKKLEQLGAESFVVSFTEH</sequence>
<dbReference type="STRING" id="576137.A0A1L7XWQ8"/>
<proteinExistence type="predicted"/>